<evidence type="ECO:0000256" key="1">
    <source>
        <dbReference type="SAM" id="MobiDB-lite"/>
    </source>
</evidence>
<gene>
    <name evidence="3" type="ORF">SEMRO_872_G213960.1</name>
</gene>
<dbReference type="InterPro" id="IPR005114">
    <property type="entry name" value="Helicase_assoc"/>
</dbReference>
<feature type="region of interest" description="Disordered" evidence="1">
    <location>
        <begin position="76"/>
        <end position="108"/>
    </location>
</feature>
<sequence length="513" mass="58167">MKHHTQVQIYQGSTMSAMLPGDKSQQSLLYQQLLKRQLVRQLAQANSTHLPQTTTMAVTPNMAVSAALAAVTTAPPLSPGLSFRAPSTMTDASRRQTSLPSSTTRNDTSSLLQMMLSVEQERRLQQHRRLSGSQQLFQSQVQQLQQNQIQQQQQTAYPSSERLVPSNPKPEAGNFLFGGSAWTTASRSELAVNNTPKTVRLLGCPPNMGGFMAAEATPTMAPVAPKAQGVVDNGNAFVATDIQEPEQKDLKRKSAAGGMSRKDARWEEMYQELLEYKRKTGTCIVPRGFAENPRLASWVAEQRKQYKLMRDGRQSSITARRVELLNQVDFAWNAQEAAWEKHMVDLKTFKQRHGHCSVPLNDPQFPKLGLWVKEQRRHYTLMKQGKQSHMTELRCRELDSVGFCWDTHEATWLERLNELLAFKNENGHCIVPTNYPQNPKLGTWIHHQRRQYKKYKEGKPCHITEERIKALDSLGFVWHPRDKCADVLSPGDKKAATDLATLDLRPRKRQRHA</sequence>
<feature type="domain" description="Helicase-associated" evidence="2">
    <location>
        <begin position="335"/>
        <end position="403"/>
    </location>
</feature>
<name>A0A9N8EA78_9STRA</name>
<accession>A0A9N8EA78</accession>
<dbReference type="PANTHER" id="PTHR33418:SF1">
    <property type="entry name" value="HELICASE-ASSOCIATED DOMAIN-CONTAINING PROTEIN"/>
    <property type="match status" value="1"/>
</dbReference>
<dbReference type="PANTHER" id="PTHR33418">
    <property type="entry name" value="HELICASE-ASSOCIATED"/>
    <property type="match status" value="1"/>
</dbReference>
<evidence type="ECO:0000313" key="3">
    <source>
        <dbReference type="EMBL" id="CAB9517672.1"/>
    </source>
</evidence>
<feature type="domain" description="Helicase-associated" evidence="2">
    <location>
        <begin position="263"/>
        <end position="330"/>
    </location>
</feature>
<dbReference type="Gene3D" id="6.10.140.530">
    <property type="match status" value="3"/>
</dbReference>
<keyword evidence="3" id="KW-0547">Nucleotide-binding</keyword>
<organism evidence="3 4">
    <name type="scientific">Seminavis robusta</name>
    <dbReference type="NCBI Taxonomy" id="568900"/>
    <lineage>
        <taxon>Eukaryota</taxon>
        <taxon>Sar</taxon>
        <taxon>Stramenopiles</taxon>
        <taxon>Ochrophyta</taxon>
        <taxon>Bacillariophyta</taxon>
        <taxon>Bacillariophyceae</taxon>
        <taxon>Bacillariophycidae</taxon>
        <taxon>Naviculales</taxon>
        <taxon>Naviculaceae</taxon>
        <taxon>Seminavis</taxon>
    </lineage>
</organism>
<dbReference type="OrthoDB" id="42040at2759"/>
<dbReference type="GO" id="GO:0004386">
    <property type="term" value="F:helicase activity"/>
    <property type="evidence" value="ECO:0007669"/>
    <property type="project" value="UniProtKB-KW"/>
</dbReference>
<feature type="domain" description="Helicase-associated" evidence="2">
    <location>
        <begin position="408"/>
        <end position="476"/>
    </location>
</feature>
<keyword evidence="4" id="KW-1185">Reference proteome</keyword>
<keyword evidence="3" id="KW-0347">Helicase</keyword>
<reference evidence="3" key="1">
    <citation type="submission" date="2020-06" db="EMBL/GenBank/DDBJ databases">
        <authorList>
            <consortium name="Plant Systems Biology data submission"/>
        </authorList>
    </citation>
    <scope>NUCLEOTIDE SEQUENCE</scope>
    <source>
        <strain evidence="3">D6</strain>
    </source>
</reference>
<dbReference type="Proteomes" id="UP001153069">
    <property type="component" value="Unassembled WGS sequence"/>
</dbReference>
<proteinExistence type="predicted"/>
<protein>
    <submittedName>
        <fullName evidence="3">Helicase</fullName>
    </submittedName>
</protein>
<keyword evidence="3" id="KW-0378">Hydrolase</keyword>
<comment type="caution">
    <text evidence="3">The sequence shown here is derived from an EMBL/GenBank/DDBJ whole genome shotgun (WGS) entry which is preliminary data.</text>
</comment>
<evidence type="ECO:0000259" key="2">
    <source>
        <dbReference type="Pfam" id="PF03457"/>
    </source>
</evidence>
<dbReference type="EMBL" id="CAICTM010000871">
    <property type="protein sequence ID" value="CAB9517672.1"/>
    <property type="molecule type" value="Genomic_DNA"/>
</dbReference>
<keyword evidence="3" id="KW-0067">ATP-binding</keyword>
<dbReference type="AlphaFoldDB" id="A0A9N8EA78"/>
<feature type="compositionally biased region" description="Polar residues" evidence="1">
    <location>
        <begin position="85"/>
        <end position="108"/>
    </location>
</feature>
<evidence type="ECO:0000313" key="4">
    <source>
        <dbReference type="Proteomes" id="UP001153069"/>
    </source>
</evidence>
<dbReference type="Pfam" id="PF03457">
    <property type="entry name" value="HA"/>
    <property type="match status" value="3"/>
</dbReference>